<dbReference type="RefSeq" id="WP_087862138.1">
    <property type="nucleotide sequence ID" value="NZ_LT859958.1"/>
</dbReference>
<dbReference type="InterPro" id="IPR002023">
    <property type="entry name" value="NuoE-like"/>
</dbReference>
<dbReference type="GO" id="GO:0051537">
    <property type="term" value="F:2 iron, 2 sulfur cluster binding"/>
    <property type="evidence" value="ECO:0007669"/>
    <property type="project" value="UniProtKB-KW"/>
</dbReference>
<keyword evidence="5 7" id="KW-0411">Iron-sulfur</keyword>
<dbReference type="Gene3D" id="3.40.30.10">
    <property type="entry name" value="Glutaredoxin"/>
    <property type="match status" value="1"/>
</dbReference>
<evidence type="ECO:0000256" key="4">
    <source>
        <dbReference type="ARBA" id="ARBA00023004"/>
    </source>
</evidence>
<evidence type="ECO:0000313" key="8">
    <source>
        <dbReference type="EMBL" id="SMX54279.1"/>
    </source>
</evidence>
<dbReference type="NCBIfam" id="NF005722">
    <property type="entry name" value="PRK07539.1-2"/>
    <property type="match status" value="1"/>
</dbReference>
<dbReference type="InterPro" id="IPR042128">
    <property type="entry name" value="NuoE_dom"/>
</dbReference>
<dbReference type="Proteomes" id="UP000195514">
    <property type="component" value="Chromosome I"/>
</dbReference>
<evidence type="ECO:0000256" key="1">
    <source>
        <dbReference type="ARBA" id="ARBA00010643"/>
    </source>
</evidence>
<organism evidence="8 9">
    <name type="scientific">Candidatus Brevifilum fermentans</name>
    <dbReference type="NCBI Taxonomy" id="1986204"/>
    <lineage>
        <taxon>Bacteria</taxon>
        <taxon>Bacillati</taxon>
        <taxon>Chloroflexota</taxon>
        <taxon>Anaerolineae</taxon>
        <taxon>Anaerolineales</taxon>
        <taxon>Anaerolineaceae</taxon>
        <taxon>Candidatus Brevifilum</taxon>
    </lineage>
</organism>
<dbReference type="Pfam" id="PF01257">
    <property type="entry name" value="2Fe-2S_thioredx"/>
    <property type="match status" value="1"/>
</dbReference>
<dbReference type="SUPFAM" id="SSF52833">
    <property type="entry name" value="Thioredoxin-like"/>
    <property type="match status" value="1"/>
</dbReference>
<dbReference type="EMBL" id="LT859958">
    <property type="protein sequence ID" value="SMX54279.1"/>
    <property type="molecule type" value="Genomic_DNA"/>
</dbReference>
<dbReference type="PANTHER" id="PTHR43342:SF1">
    <property type="entry name" value="BIFURCATING [FEFE] HYDROGENASE GAMMA SUBUNIT"/>
    <property type="match status" value="1"/>
</dbReference>
<accession>A0A1Y6K6R3</accession>
<keyword evidence="3 7" id="KW-0479">Metal-binding</keyword>
<keyword evidence="2 7" id="KW-0001">2Fe-2S</keyword>
<dbReference type="PIRSF" id="PIRSF000216">
    <property type="entry name" value="NADH_DH_24kDa"/>
    <property type="match status" value="1"/>
</dbReference>
<evidence type="ECO:0000256" key="7">
    <source>
        <dbReference type="PIRSR" id="PIRSR000216-1"/>
    </source>
</evidence>
<dbReference type="GO" id="GO:0016491">
    <property type="term" value="F:oxidoreductase activity"/>
    <property type="evidence" value="ECO:0007669"/>
    <property type="project" value="InterPro"/>
</dbReference>
<dbReference type="GO" id="GO:0046872">
    <property type="term" value="F:metal ion binding"/>
    <property type="evidence" value="ECO:0007669"/>
    <property type="project" value="UniProtKB-KW"/>
</dbReference>
<dbReference type="OrthoDB" id="9807941at2"/>
<dbReference type="Gene3D" id="1.10.10.1590">
    <property type="entry name" value="NADH-quinone oxidoreductase subunit E"/>
    <property type="match status" value="1"/>
</dbReference>
<keyword evidence="9" id="KW-1185">Reference proteome</keyword>
<feature type="binding site" evidence="7">
    <location>
        <position position="85"/>
    </location>
    <ligand>
        <name>[2Fe-2S] cluster</name>
        <dbReference type="ChEBI" id="CHEBI:190135"/>
    </ligand>
</feature>
<dbReference type="PANTHER" id="PTHR43342">
    <property type="entry name" value="NADH-QUINONE OXIDOREDUCTASE, E SUBUNIT"/>
    <property type="match status" value="1"/>
</dbReference>
<feature type="binding site" evidence="7">
    <location>
        <position position="130"/>
    </location>
    <ligand>
        <name>[2Fe-2S] cluster</name>
        <dbReference type="ChEBI" id="CHEBI:190135"/>
    </ligand>
</feature>
<evidence type="ECO:0000256" key="3">
    <source>
        <dbReference type="ARBA" id="ARBA00022723"/>
    </source>
</evidence>
<comment type="cofactor">
    <cofactor evidence="6">
        <name>[2Fe-2S] cluster</name>
        <dbReference type="ChEBI" id="CHEBI:190135"/>
    </cofactor>
</comment>
<dbReference type="InterPro" id="IPR028431">
    <property type="entry name" value="NADP_DH_HndA-like"/>
</dbReference>
<proteinExistence type="inferred from homology"/>
<feature type="binding site" evidence="7">
    <location>
        <position position="126"/>
    </location>
    <ligand>
        <name>[2Fe-2S] cluster</name>
        <dbReference type="ChEBI" id="CHEBI:190135"/>
    </ligand>
</feature>
<evidence type="ECO:0000313" key="9">
    <source>
        <dbReference type="Proteomes" id="UP000195514"/>
    </source>
</evidence>
<evidence type="ECO:0000256" key="6">
    <source>
        <dbReference type="ARBA" id="ARBA00034078"/>
    </source>
</evidence>
<sequence length="159" mass="17475">MTSDQNKDVQNLDDIREVVENIGSTRADLIPVLQAITNKFGYISQSAIKELSGLMGLPTKEIFSVATFYRMLSTQPRGKHVIQFCESAPCHVVGGREVFLALQEALNLEPGQTSPDNKWTLLTTSCLGVCGVGPVILIDTDMYGNVTPEQVKIILSRYD</sequence>
<comment type="similarity">
    <text evidence="1">Belongs to the complex I 24 kDa subunit family.</text>
</comment>
<comment type="cofactor">
    <cofactor evidence="7">
        <name>[2Fe-2S] cluster</name>
        <dbReference type="ChEBI" id="CHEBI:190135"/>
    </cofactor>
    <text evidence="7">Binds 1 [2Fe-2S] cluster.</text>
</comment>
<reference evidence="9" key="1">
    <citation type="submission" date="2017-05" db="EMBL/GenBank/DDBJ databases">
        <authorList>
            <person name="Kirkegaard R."/>
            <person name="Mcilroy J S."/>
        </authorList>
    </citation>
    <scope>NUCLEOTIDE SEQUENCE [LARGE SCALE GENOMIC DNA]</scope>
</reference>
<dbReference type="CDD" id="cd03064">
    <property type="entry name" value="TRX_Fd_NuoE"/>
    <property type="match status" value="1"/>
</dbReference>
<feature type="binding site" evidence="7">
    <location>
        <position position="90"/>
    </location>
    <ligand>
        <name>[2Fe-2S] cluster</name>
        <dbReference type="ChEBI" id="CHEBI:190135"/>
    </ligand>
</feature>
<evidence type="ECO:0000256" key="2">
    <source>
        <dbReference type="ARBA" id="ARBA00022714"/>
    </source>
</evidence>
<dbReference type="KEGG" id="abat:CFX1CAM_1214"/>
<gene>
    <name evidence="8" type="ORF">CFX1CAM_1214</name>
</gene>
<dbReference type="InterPro" id="IPR041921">
    <property type="entry name" value="NuoE_N"/>
</dbReference>
<evidence type="ECO:0000256" key="5">
    <source>
        <dbReference type="ARBA" id="ARBA00023014"/>
    </source>
</evidence>
<keyword evidence="4 7" id="KW-0408">Iron</keyword>
<dbReference type="InterPro" id="IPR036249">
    <property type="entry name" value="Thioredoxin-like_sf"/>
</dbReference>
<name>A0A1Y6K6R3_9CHLR</name>
<protein>
    <submittedName>
        <fullName evidence="8">NADH dehydrogenase I, E subunit</fullName>
    </submittedName>
</protein>
<dbReference type="AlphaFoldDB" id="A0A1Y6K6R3"/>